<dbReference type="Gene3D" id="3.20.70.20">
    <property type="match status" value="1"/>
</dbReference>
<comment type="caution">
    <text evidence="4">The sequence shown here is derived from an EMBL/GenBank/DDBJ whole genome shotgun (WGS) entry which is preliminary data.</text>
</comment>
<dbReference type="InterPro" id="IPR039718">
    <property type="entry name" value="Rrm1"/>
</dbReference>
<name>A0ABQ2UU23_9PSEU</name>
<sequence>MASESVVAMISPGPRPSQRGPHVDQSQSLNLFVASPTIGKLSSIYLDAWKAGLKTTYYLRSRPATRIQQATVPTVTSAGTVACSPENPESCL</sequence>
<organism evidence="4 5">
    <name type="scientific">Lentzea flava</name>
    <dbReference type="NCBI Taxonomy" id="103732"/>
    <lineage>
        <taxon>Bacteria</taxon>
        <taxon>Bacillati</taxon>
        <taxon>Actinomycetota</taxon>
        <taxon>Actinomycetes</taxon>
        <taxon>Pseudonocardiales</taxon>
        <taxon>Pseudonocardiaceae</taxon>
        <taxon>Lentzea</taxon>
    </lineage>
</organism>
<evidence type="ECO:0000256" key="2">
    <source>
        <dbReference type="SAM" id="MobiDB-lite"/>
    </source>
</evidence>
<evidence type="ECO:0000256" key="1">
    <source>
        <dbReference type="ARBA" id="ARBA00010406"/>
    </source>
</evidence>
<dbReference type="EMBL" id="BMRE01000023">
    <property type="protein sequence ID" value="GGU51025.1"/>
    <property type="molecule type" value="Genomic_DNA"/>
</dbReference>
<keyword evidence="5" id="KW-1185">Reference proteome</keyword>
<protein>
    <recommendedName>
        <fullName evidence="3">Ribonucleotide reductase large subunit C-terminal domain-containing protein</fullName>
    </recommendedName>
</protein>
<feature type="region of interest" description="Disordered" evidence="2">
    <location>
        <begin position="1"/>
        <end position="25"/>
    </location>
</feature>
<feature type="domain" description="Ribonucleotide reductase large subunit C-terminal" evidence="3">
    <location>
        <begin position="18"/>
        <end position="59"/>
    </location>
</feature>
<evidence type="ECO:0000313" key="5">
    <source>
        <dbReference type="Proteomes" id="UP000649573"/>
    </source>
</evidence>
<evidence type="ECO:0000259" key="3">
    <source>
        <dbReference type="Pfam" id="PF02867"/>
    </source>
</evidence>
<reference evidence="5" key="1">
    <citation type="journal article" date="2019" name="Int. J. Syst. Evol. Microbiol.">
        <title>The Global Catalogue of Microorganisms (GCM) 10K type strain sequencing project: providing services to taxonomists for standard genome sequencing and annotation.</title>
        <authorList>
            <consortium name="The Broad Institute Genomics Platform"/>
            <consortium name="The Broad Institute Genome Sequencing Center for Infectious Disease"/>
            <person name="Wu L."/>
            <person name="Ma J."/>
        </authorList>
    </citation>
    <scope>NUCLEOTIDE SEQUENCE [LARGE SCALE GENOMIC DNA]</scope>
    <source>
        <strain evidence="5">JCM 3296</strain>
    </source>
</reference>
<comment type="similarity">
    <text evidence="1">Belongs to the ribonucleoside diphosphate reductase large chain family.</text>
</comment>
<dbReference type="InterPro" id="IPR000788">
    <property type="entry name" value="RNR_lg_C"/>
</dbReference>
<accession>A0ABQ2UU23</accession>
<proteinExistence type="inferred from homology"/>
<dbReference type="Proteomes" id="UP000649573">
    <property type="component" value="Unassembled WGS sequence"/>
</dbReference>
<dbReference type="PANTHER" id="PTHR11573">
    <property type="entry name" value="RIBONUCLEOSIDE-DIPHOSPHATE REDUCTASE LARGE CHAIN"/>
    <property type="match status" value="1"/>
</dbReference>
<gene>
    <name evidence="4" type="ORF">GCM10010178_49770</name>
</gene>
<evidence type="ECO:0000313" key="4">
    <source>
        <dbReference type="EMBL" id="GGU51025.1"/>
    </source>
</evidence>
<dbReference type="Pfam" id="PF02867">
    <property type="entry name" value="Ribonuc_red_lgC"/>
    <property type="match status" value="1"/>
</dbReference>
<dbReference type="SUPFAM" id="SSF51998">
    <property type="entry name" value="PFL-like glycyl radical enzymes"/>
    <property type="match status" value="1"/>
</dbReference>
<dbReference type="PANTHER" id="PTHR11573:SF6">
    <property type="entry name" value="RIBONUCLEOSIDE-DIPHOSPHATE REDUCTASE LARGE SUBUNIT"/>
    <property type="match status" value="1"/>
</dbReference>